<name>A0A172WFW6_9EURY</name>
<evidence type="ECO:0000313" key="2">
    <source>
        <dbReference type="Proteomes" id="UP000076969"/>
    </source>
</evidence>
<reference evidence="2" key="1">
    <citation type="journal article" date="2016" name="Syst. Appl. Microbiol.">
        <title>Thermococcus piezophilus sp. nov., a novel hyperthermophilic and piezophilic archaeon with a broad pressure range for growth, isolated from a deepest hydrothermal vent at the Mid-Cayman Rise.</title>
        <authorList>
            <person name="Dalmasso C."/>
            <person name="Oger P."/>
            <person name="Selva G."/>
            <person name="Courtine D."/>
            <person name="L'Haridon S."/>
            <person name="Garlaschelli A."/>
            <person name="Roussel E."/>
            <person name="Miyazaki J."/>
            <person name="Reveillaud J."/>
            <person name="Jebbar M."/>
            <person name="Takai K."/>
            <person name="Maignien L."/>
            <person name="Alain K."/>
        </authorList>
    </citation>
    <scope>NUCLEOTIDE SEQUENCE [LARGE SCALE GENOMIC DNA]</scope>
    <source>
        <strain evidence="2">CDGS</strain>
    </source>
</reference>
<gene>
    <name evidence="1" type="ORF">A7C91_02810</name>
</gene>
<dbReference type="Proteomes" id="UP000076969">
    <property type="component" value="Chromosome"/>
</dbReference>
<dbReference type="GeneID" id="28495090"/>
<dbReference type="OrthoDB" id="95923at2157"/>
<dbReference type="AlphaFoldDB" id="A0A172WFW6"/>
<proteinExistence type="predicted"/>
<sequence length="187" mass="21197">MPPLRWLFLIIKIGEVKINETNVSMLAYIGAPGRVMFKIKGWTINWNSIEFDVSGKVTVNTEAGKTYLVTLEPVHEPGIFVMRLDEKLSGVIGRDVSTIRFLDDSTAVVDILAQAGFPTELTVNKELREKYFNLWKETGNLSYLRAYGDLSYHIKTLGLMAKLGNLDGPSVRTLVLDLRATDYYYYH</sequence>
<evidence type="ECO:0000313" key="1">
    <source>
        <dbReference type="EMBL" id="ANF22229.1"/>
    </source>
</evidence>
<keyword evidence="2" id="KW-1185">Reference proteome</keyword>
<dbReference type="KEGG" id="tpie:A7C91_02810"/>
<protein>
    <submittedName>
        <fullName evidence="1">Uncharacterized protein</fullName>
    </submittedName>
</protein>
<organism evidence="1 2">
    <name type="scientific">Thermococcus piezophilus</name>
    <dbReference type="NCBI Taxonomy" id="1712654"/>
    <lineage>
        <taxon>Archaea</taxon>
        <taxon>Methanobacteriati</taxon>
        <taxon>Methanobacteriota</taxon>
        <taxon>Thermococci</taxon>
        <taxon>Thermococcales</taxon>
        <taxon>Thermococcaceae</taxon>
        <taxon>Thermococcus</taxon>
    </lineage>
</organism>
<dbReference type="EMBL" id="CP015520">
    <property type="protein sequence ID" value="ANF22229.1"/>
    <property type="molecule type" value="Genomic_DNA"/>
</dbReference>
<dbReference type="RefSeq" id="WP_068664719.1">
    <property type="nucleotide sequence ID" value="NZ_CP015520.1"/>
</dbReference>
<accession>A0A172WFW6</accession>